<reference evidence="3" key="1">
    <citation type="submission" date="2018-12" db="EMBL/GenBank/DDBJ databases">
        <title>Complete genome sequence of an uncultured bacterium of the candidate phylum Bipolaricaulota.</title>
        <authorList>
            <person name="Kadnikov V.V."/>
            <person name="Mardanov A.V."/>
            <person name="Beletsky A.V."/>
            <person name="Frank Y.A."/>
            <person name="Karnachuk O.V."/>
            <person name="Ravin N.V."/>
        </authorList>
    </citation>
    <scope>NUCLEOTIDE SEQUENCE [LARGE SCALE GENOMIC DNA]</scope>
</reference>
<dbReference type="Pfam" id="PF17248">
    <property type="entry name" value="DUF5317"/>
    <property type="match status" value="1"/>
</dbReference>
<keyword evidence="1" id="KW-0812">Transmembrane</keyword>
<feature type="transmembrane region" description="Helical" evidence="1">
    <location>
        <begin position="83"/>
        <end position="103"/>
    </location>
</feature>
<accession>A0A410FSZ4</accession>
<evidence type="ECO:0000313" key="3">
    <source>
        <dbReference type="Proteomes" id="UP000287233"/>
    </source>
</evidence>
<dbReference type="KEGG" id="bih:BIP78_0370"/>
<feature type="transmembrane region" description="Helical" evidence="1">
    <location>
        <begin position="54"/>
        <end position="76"/>
    </location>
</feature>
<organism evidence="2 3">
    <name type="scientific">Bipolaricaulis sibiricus</name>
    <dbReference type="NCBI Taxonomy" id="2501609"/>
    <lineage>
        <taxon>Bacteria</taxon>
        <taxon>Candidatus Bipolaricaulota</taxon>
        <taxon>Candidatus Bipolaricaulia</taxon>
        <taxon>Candidatus Bipolaricaulales</taxon>
        <taxon>Candidatus Bipolaricaulaceae</taxon>
        <taxon>Candidatus Bipolaricaulis</taxon>
    </lineage>
</organism>
<feature type="transmembrane region" description="Helical" evidence="1">
    <location>
        <begin position="148"/>
        <end position="176"/>
    </location>
</feature>
<evidence type="ECO:0000313" key="2">
    <source>
        <dbReference type="EMBL" id="QAA76136.1"/>
    </source>
</evidence>
<gene>
    <name evidence="2" type="ORF">BIP78_0370</name>
</gene>
<keyword evidence="1" id="KW-1133">Transmembrane helix</keyword>
<dbReference type="EMBL" id="CP034928">
    <property type="protein sequence ID" value="QAA76136.1"/>
    <property type="molecule type" value="Genomic_DNA"/>
</dbReference>
<sequence length="184" mass="19540">MPLLWAVAIGVVAGLLRRGSLTNLGQLKLRCLWLILVALLIQVLIFPLGSSGPLLSVGTAWLHIVSYVFLIVFVVLNRRYPEILVMGAGLVLNLVVIAANGGYMPASTTALTRAGLPEVATALEEGVGLGNTVLMGERTRLNFLGDFLYLPAGVPLASAFSIGDIVLGLGLALLLARRMVRPDR</sequence>
<name>A0A410FSZ4_BIPS1</name>
<feature type="transmembrane region" description="Helical" evidence="1">
    <location>
        <begin position="27"/>
        <end position="48"/>
    </location>
</feature>
<dbReference type="InterPro" id="IPR035168">
    <property type="entry name" value="DUF5317"/>
</dbReference>
<proteinExistence type="predicted"/>
<protein>
    <recommendedName>
        <fullName evidence="4">DUF5317 domain-containing protein</fullName>
    </recommendedName>
</protein>
<evidence type="ECO:0000256" key="1">
    <source>
        <dbReference type="SAM" id="Phobius"/>
    </source>
</evidence>
<keyword evidence="1" id="KW-0472">Membrane</keyword>
<evidence type="ECO:0008006" key="4">
    <source>
        <dbReference type="Google" id="ProtNLM"/>
    </source>
</evidence>
<dbReference type="Proteomes" id="UP000287233">
    <property type="component" value="Chromosome"/>
</dbReference>
<dbReference type="AlphaFoldDB" id="A0A410FSZ4"/>